<keyword evidence="3" id="KW-1185">Reference proteome</keyword>
<organism evidence="2 3">
    <name type="scientific">Mikania micrantha</name>
    <name type="common">bitter vine</name>
    <dbReference type="NCBI Taxonomy" id="192012"/>
    <lineage>
        <taxon>Eukaryota</taxon>
        <taxon>Viridiplantae</taxon>
        <taxon>Streptophyta</taxon>
        <taxon>Embryophyta</taxon>
        <taxon>Tracheophyta</taxon>
        <taxon>Spermatophyta</taxon>
        <taxon>Magnoliopsida</taxon>
        <taxon>eudicotyledons</taxon>
        <taxon>Gunneridae</taxon>
        <taxon>Pentapetalae</taxon>
        <taxon>asterids</taxon>
        <taxon>campanulids</taxon>
        <taxon>Asterales</taxon>
        <taxon>Asteraceae</taxon>
        <taxon>Asteroideae</taxon>
        <taxon>Heliantheae alliance</taxon>
        <taxon>Eupatorieae</taxon>
        <taxon>Mikania</taxon>
    </lineage>
</organism>
<protein>
    <submittedName>
        <fullName evidence="2">Uncharacterized protein</fullName>
    </submittedName>
</protein>
<accession>A0A5N6PA10</accession>
<dbReference type="AlphaFoldDB" id="A0A5N6PA10"/>
<evidence type="ECO:0000256" key="1">
    <source>
        <dbReference type="SAM" id="MobiDB-lite"/>
    </source>
</evidence>
<comment type="caution">
    <text evidence="2">The sequence shown here is derived from an EMBL/GenBank/DDBJ whole genome shotgun (WGS) entry which is preliminary data.</text>
</comment>
<proteinExistence type="predicted"/>
<name>A0A5N6PA10_9ASTR</name>
<feature type="region of interest" description="Disordered" evidence="1">
    <location>
        <begin position="100"/>
        <end position="122"/>
    </location>
</feature>
<feature type="compositionally biased region" description="Basic and acidic residues" evidence="1">
    <location>
        <begin position="55"/>
        <end position="85"/>
    </location>
</feature>
<dbReference type="Proteomes" id="UP000326396">
    <property type="component" value="Linkage Group LG14"/>
</dbReference>
<reference evidence="2 3" key="1">
    <citation type="submission" date="2019-05" db="EMBL/GenBank/DDBJ databases">
        <title>Mikania micrantha, genome provides insights into the molecular mechanism of rapid growth.</title>
        <authorList>
            <person name="Liu B."/>
        </authorList>
    </citation>
    <scope>NUCLEOTIDE SEQUENCE [LARGE SCALE GENOMIC DNA]</scope>
    <source>
        <strain evidence="2">NLD-2019</strain>
        <tissue evidence="2">Leaf</tissue>
    </source>
</reference>
<sequence length="145" mass="16563">MFTNYYMSNHGDMDIGMLRKVMNGRKHLRMEHSRGNNMAPKKARTTGGINNKNKAPVDPRKEGSVHTVRDETSGTHGHNQENEEARIERLVEARVTAALERLNVGPSNKKKTPNEEETTKQRECTYKMFKSCDPTTFDGKEELLE</sequence>
<dbReference type="EMBL" id="SZYD01000006">
    <property type="protein sequence ID" value="KAD5961512.1"/>
    <property type="molecule type" value="Genomic_DNA"/>
</dbReference>
<feature type="region of interest" description="Disordered" evidence="1">
    <location>
        <begin position="30"/>
        <end position="85"/>
    </location>
</feature>
<evidence type="ECO:0000313" key="3">
    <source>
        <dbReference type="Proteomes" id="UP000326396"/>
    </source>
</evidence>
<gene>
    <name evidence="2" type="ORF">E3N88_12985</name>
</gene>
<evidence type="ECO:0000313" key="2">
    <source>
        <dbReference type="EMBL" id="KAD5961512.1"/>
    </source>
</evidence>
<feature type="compositionally biased region" description="Basic and acidic residues" evidence="1">
    <location>
        <begin position="112"/>
        <end position="122"/>
    </location>
</feature>